<keyword evidence="1" id="KW-0812">Transmembrane</keyword>
<sequence length="147" mass="16642">MWAMLLAMYGHTAFIAPHTTFNTPYLVIGGTYLVGYMYRIFTAPYENSMKSLPRSITEDWCVRLFGKVPETEMRVWRNDAKFKLSTLGFGSVLLTAAATYVLGDLLQWTPVAFAVMLAGTSVVTVVDEVRDVVGLMMQDEKKRQKRE</sequence>
<feature type="transmembrane region" description="Helical" evidence="1">
    <location>
        <begin position="108"/>
        <end position="126"/>
    </location>
</feature>
<keyword evidence="1" id="KW-1133">Transmembrane helix</keyword>
<evidence type="ECO:0000256" key="1">
    <source>
        <dbReference type="SAM" id="Phobius"/>
    </source>
</evidence>
<feature type="transmembrane region" description="Helical" evidence="1">
    <location>
        <begin position="82"/>
        <end position="102"/>
    </location>
</feature>
<dbReference type="OrthoDB" id="74188at2759"/>
<dbReference type="EMBL" id="CAADRA010005499">
    <property type="protein sequence ID" value="VFT90551.1"/>
    <property type="molecule type" value="Genomic_DNA"/>
</dbReference>
<accession>A0A485KZE0</accession>
<evidence type="ECO:0000313" key="4">
    <source>
        <dbReference type="Proteomes" id="UP000332933"/>
    </source>
</evidence>
<reference evidence="2" key="2">
    <citation type="submission" date="2019-06" db="EMBL/GenBank/DDBJ databases">
        <title>Genomics analysis of Aphanomyces spp. identifies a new class of oomycete effector associated with host adaptation.</title>
        <authorList>
            <person name="Gaulin E."/>
        </authorList>
    </citation>
    <scope>NUCLEOTIDE SEQUENCE</scope>
    <source>
        <strain evidence="2">CBS 578.67</strain>
    </source>
</reference>
<feature type="transmembrane region" description="Helical" evidence="1">
    <location>
        <begin position="25"/>
        <end position="41"/>
    </location>
</feature>
<dbReference type="Proteomes" id="UP000332933">
    <property type="component" value="Unassembled WGS sequence"/>
</dbReference>
<reference evidence="3 4" key="1">
    <citation type="submission" date="2019-03" db="EMBL/GenBank/DDBJ databases">
        <authorList>
            <person name="Gaulin E."/>
            <person name="Dumas B."/>
        </authorList>
    </citation>
    <scope>NUCLEOTIDE SEQUENCE [LARGE SCALE GENOMIC DNA]</scope>
    <source>
        <strain evidence="3">CBS 568.67</strain>
    </source>
</reference>
<keyword evidence="1" id="KW-0472">Membrane</keyword>
<keyword evidence="4" id="KW-1185">Reference proteome</keyword>
<protein>
    <submittedName>
        <fullName evidence="3">Aste57867_13718 protein</fullName>
    </submittedName>
</protein>
<dbReference type="AlphaFoldDB" id="A0A485KZE0"/>
<evidence type="ECO:0000313" key="2">
    <source>
        <dbReference type="EMBL" id="KAF0695475.1"/>
    </source>
</evidence>
<gene>
    <name evidence="3" type="primary">Aste57867_13718</name>
    <name evidence="2" type="ORF">As57867_013668</name>
    <name evidence="3" type="ORF">ASTE57867_13718</name>
</gene>
<evidence type="ECO:0000313" key="3">
    <source>
        <dbReference type="EMBL" id="VFT90551.1"/>
    </source>
</evidence>
<organism evidence="3 4">
    <name type="scientific">Aphanomyces stellatus</name>
    <dbReference type="NCBI Taxonomy" id="120398"/>
    <lineage>
        <taxon>Eukaryota</taxon>
        <taxon>Sar</taxon>
        <taxon>Stramenopiles</taxon>
        <taxon>Oomycota</taxon>
        <taxon>Saprolegniomycetes</taxon>
        <taxon>Saprolegniales</taxon>
        <taxon>Verrucalvaceae</taxon>
        <taxon>Aphanomyces</taxon>
    </lineage>
</organism>
<dbReference type="EMBL" id="VJMH01005478">
    <property type="protein sequence ID" value="KAF0695475.1"/>
    <property type="molecule type" value="Genomic_DNA"/>
</dbReference>
<name>A0A485KZE0_9STRA</name>
<proteinExistence type="predicted"/>